<protein>
    <submittedName>
        <fullName evidence="2">Unannotated protein</fullName>
    </submittedName>
</protein>
<organism evidence="2">
    <name type="scientific">freshwater metagenome</name>
    <dbReference type="NCBI Taxonomy" id="449393"/>
    <lineage>
        <taxon>unclassified sequences</taxon>
        <taxon>metagenomes</taxon>
        <taxon>ecological metagenomes</taxon>
    </lineage>
</organism>
<dbReference type="PANTHER" id="PTHR10625">
    <property type="entry name" value="HISTONE DEACETYLASE HDAC1-RELATED"/>
    <property type="match status" value="1"/>
</dbReference>
<dbReference type="SUPFAM" id="SSF52768">
    <property type="entry name" value="Arginase/deacetylase"/>
    <property type="match status" value="1"/>
</dbReference>
<proteinExistence type="predicted"/>
<dbReference type="Pfam" id="PF00850">
    <property type="entry name" value="Hist_deacetyl"/>
    <property type="match status" value="1"/>
</dbReference>
<accession>A0A6J6G3R1</accession>
<name>A0A6J6G3R1_9ZZZZ</name>
<feature type="domain" description="Histone deacetylase" evidence="1">
    <location>
        <begin position="27"/>
        <end position="271"/>
    </location>
</feature>
<dbReference type="PANTHER" id="PTHR10625:SF19">
    <property type="entry name" value="HISTONE DEACETYLASE 12"/>
    <property type="match status" value="1"/>
</dbReference>
<sequence length="308" mass="32749">MKIPVYFSPDYSVDAAFDTVGKSAVVARSLRDDPIDGIELVEPRPVGADLLGRVHDPGYVHQVLTGERGQFTEHGADFVASILASTGGVVAAVESVLANGGFAGSLSSGLHHARYDRDSGYCTFNGLVVGAVRALDLGAIRVLIVDFDAHCGGGTASLIERLNERGVTGIEQVDVSVSSFDNYPSRPGVMCRVVGGHDYLEAVGEALDSVIDPRTIDLVIYNAGMDAHENAGGATGVDTDVIRERESRVFEWAARNECPVVWVLAGGYSSARFTVDDVARLHRITAEESARVGRVQWKSMITPASATD</sequence>
<dbReference type="AlphaFoldDB" id="A0A6J6G3R1"/>
<dbReference type="InterPro" id="IPR037138">
    <property type="entry name" value="His_deacetylse_dom_sf"/>
</dbReference>
<dbReference type="EMBL" id="CAEZTS010000207">
    <property type="protein sequence ID" value="CAB4593605.1"/>
    <property type="molecule type" value="Genomic_DNA"/>
</dbReference>
<dbReference type="GO" id="GO:0004407">
    <property type="term" value="F:histone deacetylase activity"/>
    <property type="evidence" value="ECO:0007669"/>
    <property type="project" value="TreeGrafter"/>
</dbReference>
<reference evidence="2" key="1">
    <citation type="submission" date="2020-05" db="EMBL/GenBank/DDBJ databases">
        <authorList>
            <person name="Chiriac C."/>
            <person name="Salcher M."/>
            <person name="Ghai R."/>
            <person name="Kavagutti S V."/>
        </authorList>
    </citation>
    <scope>NUCLEOTIDE SEQUENCE</scope>
</reference>
<dbReference type="PRINTS" id="PR01270">
    <property type="entry name" value="HDASUPER"/>
</dbReference>
<dbReference type="InterPro" id="IPR023696">
    <property type="entry name" value="Ureohydrolase_dom_sf"/>
</dbReference>
<dbReference type="Gene3D" id="3.40.800.20">
    <property type="entry name" value="Histone deacetylase domain"/>
    <property type="match status" value="1"/>
</dbReference>
<gene>
    <name evidence="2" type="ORF">UFOPK1722_01763</name>
</gene>
<dbReference type="InterPro" id="IPR023801">
    <property type="entry name" value="His_deacetylse_dom"/>
</dbReference>
<evidence type="ECO:0000259" key="1">
    <source>
        <dbReference type="Pfam" id="PF00850"/>
    </source>
</evidence>
<dbReference type="InterPro" id="IPR000286">
    <property type="entry name" value="HDACs"/>
</dbReference>
<dbReference type="GO" id="GO:0040029">
    <property type="term" value="P:epigenetic regulation of gene expression"/>
    <property type="evidence" value="ECO:0007669"/>
    <property type="project" value="TreeGrafter"/>
</dbReference>
<evidence type="ECO:0000313" key="2">
    <source>
        <dbReference type="EMBL" id="CAB4593605.1"/>
    </source>
</evidence>